<dbReference type="Pfam" id="PF25873">
    <property type="entry name" value="WHD_MalT"/>
    <property type="match status" value="1"/>
</dbReference>
<dbReference type="Gene3D" id="1.10.10.10">
    <property type="entry name" value="Winged helix-like DNA-binding domain superfamily/Winged helix DNA-binding domain"/>
    <property type="match status" value="1"/>
</dbReference>
<dbReference type="PRINTS" id="PR00038">
    <property type="entry name" value="HTHLUXR"/>
</dbReference>
<name>A0A935W6S6_9PROT</name>
<protein>
    <recommendedName>
        <fullName evidence="4">HTH luxR-type domain-containing protein</fullName>
    </recommendedName>
</protein>
<evidence type="ECO:0000256" key="1">
    <source>
        <dbReference type="ARBA" id="ARBA00023015"/>
    </source>
</evidence>
<gene>
    <name evidence="5" type="ORF">IPK02_03355</name>
</gene>
<dbReference type="InterPro" id="IPR059106">
    <property type="entry name" value="WHD_MalT"/>
</dbReference>
<dbReference type="InterPro" id="IPR000792">
    <property type="entry name" value="Tscrpt_reg_LuxR_C"/>
</dbReference>
<evidence type="ECO:0000256" key="3">
    <source>
        <dbReference type="ARBA" id="ARBA00023163"/>
    </source>
</evidence>
<organism evidence="5 6">
    <name type="scientific">Candidatus Accumulibacter affinis</name>
    <dbReference type="NCBI Taxonomy" id="2954384"/>
    <lineage>
        <taxon>Bacteria</taxon>
        <taxon>Pseudomonadati</taxon>
        <taxon>Pseudomonadota</taxon>
        <taxon>Betaproteobacteria</taxon>
        <taxon>Candidatus Accumulibacter</taxon>
    </lineage>
</organism>
<dbReference type="SMART" id="SM00421">
    <property type="entry name" value="HTH_LUXR"/>
    <property type="match status" value="1"/>
</dbReference>
<dbReference type="PANTHER" id="PTHR44688:SF16">
    <property type="entry name" value="DNA-BINDING TRANSCRIPTIONAL ACTIVATOR DEVR_DOSR"/>
    <property type="match status" value="1"/>
</dbReference>
<reference evidence="5 6" key="1">
    <citation type="submission" date="2020-10" db="EMBL/GenBank/DDBJ databases">
        <title>Connecting structure to function with the recovery of over 1000 high-quality activated sludge metagenome-assembled genomes encoding full-length rRNA genes using long-read sequencing.</title>
        <authorList>
            <person name="Singleton C.M."/>
            <person name="Petriglieri F."/>
            <person name="Kristensen J.M."/>
            <person name="Kirkegaard R.H."/>
            <person name="Michaelsen T.Y."/>
            <person name="Andersen M.H."/>
            <person name="Karst S.M."/>
            <person name="Dueholm M.S."/>
            <person name="Nielsen P.H."/>
            <person name="Albertsen M."/>
        </authorList>
    </citation>
    <scope>NUCLEOTIDE SEQUENCE [LARGE SCALE GENOMIC DNA]</scope>
    <source>
        <strain evidence="5">Fred_18-Q3-R57-64_BAT3C.720</strain>
    </source>
</reference>
<dbReference type="Pfam" id="PF00196">
    <property type="entry name" value="GerE"/>
    <property type="match status" value="1"/>
</dbReference>
<evidence type="ECO:0000313" key="6">
    <source>
        <dbReference type="Proteomes" id="UP000706151"/>
    </source>
</evidence>
<dbReference type="AlphaFoldDB" id="A0A935W6S6"/>
<dbReference type="CDD" id="cd06170">
    <property type="entry name" value="LuxR_C_like"/>
    <property type="match status" value="1"/>
</dbReference>
<dbReference type="PANTHER" id="PTHR44688">
    <property type="entry name" value="DNA-BINDING TRANSCRIPTIONAL ACTIVATOR DEVR_DOSR"/>
    <property type="match status" value="1"/>
</dbReference>
<accession>A0A935W6S6</accession>
<dbReference type="SUPFAM" id="SSF48452">
    <property type="entry name" value="TPR-like"/>
    <property type="match status" value="1"/>
</dbReference>
<proteinExistence type="predicted"/>
<feature type="domain" description="HTH luxR-type" evidence="4">
    <location>
        <begin position="823"/>
        <end position="888"/>
    </location>
</feature>
<keyword evidence="2" id="KW-0238">DNA-binding</keyword>
<dbReference type="SUPFAM" id="SSF46894">
    <property type="entry name" value="C-terminal effector domain of the bipartite response regulators"/>
    <property type="match status" value="1"/>
</dbReference>
<dbReference type="GO" id="GO:0003677">
    <property type="term" value="F:DNA binding"/>
    <property type="evidence" value="ECO:0007669"/>
    <property type="project" value="UniProtKB-KW"/>
</dbReference>
<dbReference type="InterPro" id="IPR036388">
    <property type="entry name" value="WH-like_DNA-bd_sf"/>
</dbReference>
<dbReference type="EMBL" id="JADJOT010000002">
    <property type="protein sequence ID" value="MBK7953080.1"/>
    <property type="molecule type" value="Genomic_DNA"/>
</dbReference>
<dbReference type="Pfam" id="PF17874">
    <property type="entry name" value="TPR_MalT"/>
    <property type="match status" value="1"/>
</dbReference>
<dbReference type="SUPFAM" id="SSF52540">
    <property type="entry name" value="P-loop containing nucleoside triphosphate hydrolases"/>
    <property type="match status" value="1"/>
</dbReference>
<dbReference type="InterPro" id="IPR011990">
    <property type="entry name" value="TPR-like_helical_dom_sf"/>
</dbReference>
<dbReference type="InterPro" id="IPR027417">
    <property type="entry name" value="P-loop_NTPase"/>
</dbReference>
<dbReference type="PROSITE" id="PS50043">
    <property type="entry name" value="HTH_LUXR_2"/>
    <property type="match status" value="1"/>
</dbReference>
<sequence>MPFVQIVRSKLHLPRVPGDLVVRNELLAVLEAGSGLPLTLLVAPAGYGKTVLVSHWLAARNGTRAWLSLDEDDSDPIVFVSYLVAAVRTAMPDACAETQRCLNGGQPPSVSSLAGSLSNDLEVLPTSLVLVLDNYHRIDSPQTHALLDRLLVHPASALRLVVLARHDPVLSLGALRVREAMREIRLGDLQFSRCETAMLIERCAGLAISGELLDCLQERTEGWPVGVRLAALALRHGGAAYRLEHGVSGVAPLTQQYFLEEVLAQQSGAVRDCLLRTSILERLCGPLCDAVLGEGVAFAAGLGGQTFMQLVAGGAILCIAIDDLPGWYRYHRLFREFLQEQLRSRHAAGDIADLHRRAALWLEAQDLLEEAIPHALAAESAVAAGRLLARHHQILVNREQRQRLERCLRLLPPDSVEDAPELLLLKAWLMYHQERHLDIPAVLDRIEALSGEDIMASLRGGVLALRSLQRYLEGRADLAIGCAEQALQCLPAACAQARVTAQAVIAGARQMRGDLSGARQWIHQALAHALGPIDVCQAPLVATLCFIDWMAGDLSALQRIAAQHYKLGEACVGRAGTLALGRYFHGLVHYQRNELALAEAMLLPVLAPQQAPRLGCRSEGSFVLAAVYQALGQADRARAIVDGVCAHLLRKGDSPALFRAQACQAELALRQGRIDEARDWARNFDPGPLQFVYRFFNAPHLTLARVWIAEGSAESREQAGRLLQLLEAELATRHNVRFLIEVLALQALLQQALGNPVAASDALGRALALAQPAGFIRLFVDLGQDLVTPLKRVDLSKGSAGSARYVGQILAAFNADWLVSAGRQQVGGDLTRRELKILKLLAIRLTNVEISEELCISRATVKRHTQNIYRKLRASSRGEAVFRARTLNILADG</sequence>
<dbReference type="GO" id="GO:0006355">
    <property type="term" value="P:regulation of DNA-templated transcription"/>
    <property type="evidence" value="ECO:0007669"/>
    <property type="project" value="InterPro"/>
</dbReference>
<keyword evidence="3" id="KW-0804">Transcription</keyword>
<keyword evidence="1" id="KW-0805">Transcription regulation</keyword>
<dbReference type="InterPro" id="IPR041617">
    <property type="entry name" value="TPR_MalT"/>
</dbReference>
<evidence type="ECO:0000313" key="5">
    <source>
        <dbReference type="EMBL" id="MBK7953080.1"/>
    </source>
</evidence>
<evidence type="ECO:0000256" key="2">
    <source>
        <dbReference type="ARBA" id="ARBA00023125"/>
    </source>
</evidence>
<comment type="caution">
    <text evidence="5">The sequence shown here is derived from an EMBL/GenBank/DDBJ whole genome shotgun (WGS) entry which is preliminary data.</text>
</comment>
<dbReference type="Gene3D" id="1.25.40.10">
    <property type="entry name" value="Tetratricopeptide repeat domain"/>
    <property type="match status" value="1"/>
</dbReference>
<dbReference type="Proteomes" id="UP000706151">
    <property type="component" value="Unassembled WGS sequence"/>
</dbReference>
<evidence type="ECO:0000259" key="4">
    <source>
        <dbReference type="PROSITE" id="PS50043"/>
    </source>
</evidence>
<dbReference type="InterPro" id="IPR016032">
    <property type="entry name" value="Sig_transdc_resp-reg_C-effctor"/>
</dbReference>